<comment type="similarity">
    <text evidence="1 3">Belongs to the short-chain dehydrogenases/reductases (SDR) family.</text>
</comment>
<dbReference type="SUPFAM" id="SSF51735">
    <property type="entry name" value="NAD(P)-binding Rossmann-fold domains"/>
    <property type="match status" value="1"/>
</dbReference>
<dbReference type="RefSeq" id="WP_131447799.1">
    <property type="nucleotide sequence ID" value="NZ_SJZI01000008.1"/>
</dbReference>
<sequence length="276" mass="29973">MKDQRSKQKVIVITGASSGLGEAMATHLAQAGHIVYGTARALEGQQRPFRTLNLDVTDPESISAAFARVVQEAGRIDMLVNNAGLGIAAPVEELSLADAARVFDTNVMGVIRTCQAVLPLMRRQGRGRIVNISSIGSEIGLPYRGLYSASKAAVDRLTEALRTELAPFGVEACVVQPGGVRTDINRNRIRVDLAPGSPYKESFEHTYRLIDESVSGGLPLEAFGILLEKILEAPRLKRVYRLGKPLEKFSVLLKRLLPAQTFDKMIGKHYGLGGRP</sequence>
<dbReference type="PRINTS" id="PR00081">
    <property type="entry name" value="GDHRDH"/>
</dbReference>
<dbReference type="CDD" id="cd05374">
    <property type="entry name" value="17beta-HSD-like_SDR_c"/>
    <property type="match status" value="1"/>
</dbReference>
<reference evidence="5 6" key="1">
    <citation type="submission" date="2019-03" db="EMBL/GenBank/DDBJ databases">
        <authorList>
            <person name="Kim M.K.M."/>
        </authorList>
    </citation>
    <scope>NUCLEOTIDE SEQUENCE [LARGE SCALE GENOMIC DNA]</scope>
    <source>
        <strain evidence="5 6">17J68-12</strain>
    </source>
</reference>
<dbReference type="PANTHER" id="PTHR44169">
    <property type="entry name" value="NADPH-DEPENDENT 1-ACYLDIHYDROXYACETONE PHOSPHATE REDUCTASE"/>
    <property type="match status" value="1"/>
</dbReference>
<proteinExistence type="inferred from homology"/>
<keyword evidence="2" id="KW-0560">Oxidoreductase</keyword>
<evidence type="ECO:0000256" key="1">
    <source>
        <dbReference type="ARBA" id="ARBA00006484"/>
    </source>
</evidence>
<dbReference type="PRINTS" id="PR00080">
    <property type="entry name" value="SDRFAMILY"/>
</dbReference>
<dbReference type="InterPro" id="IPR036291">
    <property type="entry name" value="NAD(P)-bd_dom_sf"/>
</dbReference>
<protein>
    <submittedName>
        <fullName evidence="5">SDR family oxidoreductase</fullName>
    </submittedName>
</protein>
<evidence type="ECO:0000256" key="3">
    <source>
        <dbReference type="RuleBase" id="RU000363"/>
    </source>
</evidence>
<comment type="caution">
    <text evidence="5">The sequence shown here is derived from an EMBL/GenBank/DDBJ whole genome shotgun (WGS) entry which is preliminary data.</text>
</comment>
<dbReference type="Proteomes" id="UP000295334">
    <property type="component" value="Unassembled WGS sequence"/>
</dbReference>
<evidence type="ECO:0000259" key="4">
    <source>
        <dbReference type="SMART" id="SM00822"/>
    </source>
</evidence>
<dbReference type="SMART" id="SM00822">
    <property type="entry name" value="PKS_KR"/>
    <property type="match status" value="1"/>
</dbReference>
<dbReference type="Pfam" id="PF00106">
    <property type="entry name" value="adh_short"/>
    <property type="match status" value="1"/>
</dbReference>
<accession>A0A4R1BJY3</accession>
<keyword evidence="6" id="KW-1185">Reference proteome</keyword>
<dbReference type="GO" id="GO:0016491">
    <property type="term" value="F:oxidoreductase activity"/>
    <property type="evidence" value="ECO:0007669"/>
    <property type="project" value="UniProtKB-KW"/>
</dbReference>
<feature type="domain" description="Ketoreductase" evidence="4">
    <location>
        <begin position="9"/>
        <end position="183"/>
    </location>
</feature>
<dbReference type="PROSITE" id="PS00061">
    <property type="entry name" value="ADH_SHORT"/>
    <property type="match status" value="1"/>
</dbReference>
<dbReference type="Gene3D" id="3.40.50.720">
    <property type="entry name" value="NAD(P)-binding Rossmann-like Domain"/>
    <property type="match status" value="1"/>
</dbReference>
<dbReference type="AlphaFoldDB" id="A0A4R1BJY3"/>
<evidence type="ECO:0000313" key="5">
    <source>
        <dbReference type="EMBL" id="TCJ17715.1"/>
    </source>
</evidence>
<dbReference type="EMBL" id="SJZI01000008">
    <property type="protein sequence ID" value="TCJ17715.1"/>
    <property type="molecule type" value="Genomic_DNA"/>
</dbReference>
<evidence type="ECO:0000313" key="6">
    <source>
        <dbReference type="Proteomes" id="UP000295334"/>
    </source>
</evidence>
<gene>
    <name evidence="5" type="ORF">EPD60_05880</name>
</gene>
<dbReference type="InterPro" id="IPR057326">
    <property type="entry name" value="KR_dom"/>
</dbReference>
<name>A0A4R1BJY3_9BACT</name>
<dbReference type="InterPro" id="IPR002347">
    <property type="entry name" value="SDR_fam"/>
</dbReference>
<evidence type="ECO:0000256" key="2">
    <source>
        <dbReference type="ARBA" id="ARBA00023002"/>
    </source>
</evidence>
<dbReference type="OrthoDB" id="9786056at2"/>
<organism evidence="5 6">
    <name type="scientific">Flaviaesturariibacter flavus</name>
    <dbReference type="NCBI Taxonomy" id="2502780"/>
    <lineage>
        <taxon>Bacteria</taxon>
        <taxon>Pseudomonadati</taxon>
        <taxon>Bacteroidota</taxon>
        <taxon>Chitinophagia</taxon>
        <taxon>Chitinophagales</taxon>
        <taxon>Chitinophagaceae</taxon>
        <taxon>Flaviaestuariibacter</taxon>
    </lineage>
</organism>
<dbReference type="PANTHER" id="PTHR44169:SF6">
    <property type="entry name" value="NADPH-DEPENDENT 1-ACYLDIHYDROXYACETONE PHOSPHATE REDUCTASE"/>
    <property type="match status" value="1"/>
</dbReference>
<dbReference type="InterPro" id="IPR020904">
    <property type="entry name" value="Sc_DH/Rdtase_CS"/>
</dbReference>